<dbReference type="InterPro" id="IPR002156">
    <property type="entry name" value="RNaseH_domain"/>
</dbReference>
<evidence type="ECO:0000313" key="4">
    <source>
        <dbReference type="Proteomes" id="UP001209878"/>
    </source>
</evidence>
<dbReference type="GO" id="GO:0003676">
    <property type="term" value="F:nucleic acid binding"/>
    <property type="evidence" value="ECO:0007669"/>
    <property type="project" value="InterPro"/>
</dbReference>
<dbReference type="Proteomes" id="UP001209878">
    <property type="component" value="Unassembled WGS sequence"/>
</dbReference>
<dbReference type="AlphaFoldDB" id="A0AAD9KB06"/>
<evidence type="ECO:0000259" key="2">
    <source>
        <dbReference type="Pfam" id="PF13456"/>
    </source>
</evidence>
<name>A0AAD9KB06_RIDPI</name>
<comment type="caution">
    <text evidence="3">The sequence shown here is derived from an EMBL/GenBank/DDBJ whole genome shotgun (WGS) entry which is preliminary data.</text>
</comment>
<dbReference type="CDD" id="cd09275">
    <property type="entry name" value="RNase_HI_RT_DIRS1"/>
    <property type="match status" value="1"/>
</dbReference>
<dbReference type="Pfam" id="PF13456">
    <property type="entry name" value="RVT_3"/>
    <property type="match status" value="1"/>
</dbReference>
<accession>A0AAD9KB06</accession>
<gene>
    <name evidence="3" type="ORF">NP493_1248g02017</name>
</gene>
<dbReference type="PANTHER" id="PTHR33050:SF8">
    <property type="entry name" value="REVERSE TRANSCRIPTASE DOMAIN-CONTAINING PROTEIN"/>
    <property type="match status" value="1"/>
</dbReference>
<keyword evidence="4" id="KW-1185">Reference proteome</keyword>
<evidence type="ECO:0000256" key="1">
    <source>
        <dbReference type="SAM" id="MobiDB-lite"/>
    </source>
</evidence>
<feature type="domain" description="RNase H type-1" evidence="2">
    <location>
        <begin position="106"/>
        <end position="170"/>
    </location>
</feature>
<dbReference type="EMBL" id="JAODUO010001250">
    <property type="protein sequence ID" value="KAK2167969.1"/>
    <property type="molecule type" value="Genomic_DNA"/>
</dbReference>
<protein>
    <recommendedName>
        <fullName evidence="2">RNase H type-1 domain-containing protein</fullName>
    </recommendedName>
</protein>
<reference evidence="3" key="1">
    <citation type="journal article" date="2023" name="Mol. Biol. Evol.">
        <title>Third-Generation Sequencing Reveals the Adaptive Role of the Epigenome in Three Deep-Sea Polychaetes.</title>
        <authorList>
            <person name="Perez M."/>
            <person name="Aroh O."/>
            <person name="Sun Y."/>
            <person name="Lan Y."/>
            <person name="Juniper S.K."/>
            <person name="Young C.R."/>
            <person name="Angers B."/>
            <person name="Qian P.Y."/>
        </authorList>
    </citation>
    <scope>NUCLEOTIDE SEQUENCE</scope>
    <source>
        <strain evidence="3">R07B-5</strain>
    </source>
</reference>
<dbReference type="PANTHER" id="PTHR33050">
    <property type="entry name" value="REVERSE TRANSCRIPTASE DOMAIN-CONTAINING PROTEIN"/>
    <property type="match status" value="1"/>
</dbReference>
<evidence type="ECO:0000313" key="3">
    <source>
        <dbReference type="EMBL" id="KAK2167969.1"/>
    </source>
</evidence>
<dbReference type="InterPro" id="IPR052055">
    <property type="entry name" value="Hepadnavirus_pol/RT"/>
</dbReference>
<dbReference type="GO" id="GO:0004523">
    <property type="term" value="F:RNA-DNA hybrid ribonuclease activity"/>
    <property type="evidence" value="ECO:0007669"/>
    <property type="project" value="InterPro"/>
</dbReference>
<organism evidence="3 4">
    <name type="scientific">Ridgeia piscesae</name>
    <name type="common">Tubeworm</name>
    <dbReference type="NCBI Taxonomy" id="27915"/>
    <lineage>
        <taxon>Eukaryota</taxon>
        <taxon>Metazoa</taxon>
        <taxon>Spiralia</taxon>
        <taxon>Lophotrochozoa</taxon>
        <taxon>Annelida</taxon>
        <taxon>Polychaeta</taxon>
        <taxon>Sedentaria</taxon>
        <taxon>Canalipalpata</taxon>
        <taxon>Sabellida</taxon>
        <taxon>Siboglinidae</taxon>
        <taxon>Ridgeia</taxon>
    </lineage>
</organism>
<sequence length="199" mass="21669">MPPRKRQAPKRTEEDNRRRTVRRRPADVATVADVPLLDEPLTITTAALQEQMLQMQQHMQAMGDVITDMAAASTAVRPGVTAAAGAAATATGTDGAAPMLAVAGVLTDRRLLVLSDNEAVVHIINNQTSKDKQLMSLIRTLTVSLMQNNVIIRAKHVPGKTNVIADALSRFQDTPDLRRQYGLKPMQSVIPPDLLPWPL</sequence>
<proteinExistence type="predicted"/>
<feature type="region of interest" description="Disordered" evidence="1">
    <location>
        <begin position="1"/>
        <end position="23"/>
    </location>
</feature>